<dbReference type="PROSITE" id="PS50977">
    <property type="entry name" value="HTH_TETR_2"/>
    <property type="match status" value="1"/>
</dbReference>
<feature type="DNA-binding region" description="H-T-H motif" evidence="4">
    <location>
        <begin position="35"/>
        <end position="54"/>
    </location>
</feature>
<reference evidence="7 8" key="1">
    <citation type="submission" date="2020-08" db="EMBL/GenBank/DDBJ databases">
        <title>Genomic Encyclopedia of Type Strains, Phase IV (KMG-IV): sequencing the most valuable type-strain genomes for metagenomic binning, comparative biology and taxonomic classification.</title>
        <authorList>
            <person name="Goeker M."/>
        </authorList>
    </citation>
    <scope>NUCLEOTIDE SEQUENCE [LARGE SCALE GENOMIC DNA]</scope>
    <source>
        <strain evidence="7 8">DSM 44197</strain>
    </source>
</reference>
<evidence type="ECO:0000256" key="5">
    <source>
        <dbReference type="SAM" id="MobiDB-lite"/>
    </source>
</evidence>
<comment type="caution">
    <text evidence="7">The sequence shown here is derived from an EMBL/GenBank/DDBJ whole genome shotgun (WGS) entry which is preliminary data.</text>
</comment>
<dbReference type="PANTHER" id="PTHR30055:SF238">
    <property type="entry name" value="MYCOFACTOCIN BIOSYNTHESIS TRANSCRIPTIONAL REGULATOR MFTR-RELATED"/>
    <property type="match status" value="1"/>
</dbReference>
<dbReference type="Pfam" id="PF00440">
    <property type="entry name" value="TetR_N"/>
    <property type="match status" value="1"/>
</dbReference>
<dbReference type="InterPro" id="IPR050109">
    <property type="entry name" value="HTH-type_TetR-like_transc_reg"/>
</dbReference>
<accession>A0A7W3LR01</accession>
<keyword evidence="1" id="KW-0805">Transcription regulation</keyword>
<name>A0A7W3LR01_ACTNM</name>
<keyword evidence="3" id="KW-0804">Transcription</keyword>
<dbReference type="EMBL" id="JACJIA010000005">
    <property type="protein sequence ID" value="MBA8952698.1"/>
    <property type="molecule type" value="Genomic_DNA"/>
</dbReference>
<dbReference type="RefSeq" id="WP_182844948.1">
    <property type="nucleotide sequence ID" value="NZ_BAAALP010000005.1"/>
</dbReference>
<sequence>MTVHGLRERKKAATRQALSRAAVRLALEHGVAGVTVEAVAEAAGVSARTFHNYFPGKEEAIVAPLLDGARTGLDTLASRPADEPLWDTLHNVARVALASFGDRAETLALVRVVLAEPVLIARELSGLDEMLRRATELIAERSGTDPARDVYPHLMAGAAGLALRTAMAMWAEGPDGADPGTLVDEAFLWLRSGLPTPHGPAEEAPPEGAGTAPA</sequence>
<dbReference type="Gene3D" id="1.10.357.10">
    <property type="entry name" value="Tetracycline Repressor, domain 2"/>
    <property type="match status" value="1"/>
</dbReference>
<keyword evidence="8" id="KW-1185">Reference proteome</keyword>
<evidence type="ECO:0000256" key="2">
    <source>
        <dbReference type="ARBA" id="ARBA00023125"/>
    </source>
</evidence>
<dbReference type="SUPFAM" id="SSF46689">
    <property type="entry name" value="Homeodomain-like"/>
    <property type="match status" value="1"/>
</dbReference>
<dbReference type="PRINTS" id="PR00455">
    <property type="entry name" value="HTHTETR"/>
</dbReference>
<protein>
    <submittedName>
        <fullName evidence="7">AcrR family transcriptional regulator</fullName>
    </submittedName>
</protein>
<evidence type="ECO:0000259" key="6">
    <source>
        <dbReference type="PROSITE" id="PS50977"/>
    </source>
</evidence>
<dbReference type="Proteomes" id="UP000572680">
    <property type="component" value="Unassembled WGS sequence"/>
</dbReference>
<dbReference type="GO" id="GO:0000976">
    <property type="term" value="F:transcription cis-regulatory region binding"/>
    <property type="evidence" value="ECO:0007669"/>
    <property type="project" value="TreeGrafter"/>
</dbReference>
<keyword evidence="2 4" id="KW-0238">DNA-binding</keyword>
<evidence type="ECO:0000256" key="3">
    <source>
        <dbReference type="ARBA" id="ARBA00023163"/>
    </source>
</evidence>
<proteinExistence type="predicted"/>
<evidence type="ECO:0000256" key="4">
    <source>
        <dbReference type="PROSITE-ProRule" id="PRU00335"/>
    </source>
</evidence>
<feature type="domain" description="HTH tetR-type" evidence="6">
    <location>
        <begin position="12"/>
        <end position="72"/>
    </location>
</feature>
<dbReference type="Gene3D" id="1.10.10.60">
    <property type="entry name" value="Homeodomain-like"/>
    <property type="match status" value="1"/>
</dbReference>
<feature type="region of interest" description="Disordered" evidence="5">
    <location>
        <begin position="194"/>
        <end position="214"/>
    </location>
</feature>
<dbReference type="GO" id="GO:0003700">
    <property type="term" value="F:DNA-binding transcription factor activity"/>
    <property type="evidence" value="ECO:0007669"/>
    <property type="project" value="TreeGrafter"/>
</dbReference>
<dbReference type="InterPro" id="IPR001647">
    <property type="entry name" value="HTH_TetR"/>
</dbReference>
<dbReference type="InterPro" id="IPR041347">
    <property type="entry name" value="MftR_C"/>
</dbReference>
<evidence type="ECO:0000313" key="7">
    <source>
        <dbReference type="EMBL" id="MBA8952698.1"/>
    </source>
</evidence>
<evidence type="ECO:0000313" key="8">
    <source>
        <dbReference type="Proteomes" id="UP000572680"/>
    </source>
</evidence>
<dbReference type="PROSITE" id="PS01081">
    <property type="entry name" value="HTH_TETR_1"/>
    <property type="match status" value="1"/>
</dbReference>
<dbReference type="Pfam" id="PF17754">
    <property type="entry name" value="TetR_C_14"/>
    <property type="match status" value="1"/>
</dbReference>
<evidence type="ECO:0000256" key="1">
    <source>
        <dbReference type="ARBA" id="ARBA00023015"/>
    </source>
</evidence>
<dbReference type="InterPro" id="IPR009057">
    <property type="entry name" value="Homeodomain-like_sf"/>
</dbReference>
<dbReference type="PANTHER" id="PTHR30055">
    <property type="entry name" value="HTH-TYPE TRANSCRIPTIONAL REGULATOR RUTR"/>
    <property type="match status" value="1"/>
</dbReference>
<dbReference type="InterPro" id="IPR023772">
    <property type="entry name" value="DNA-bd_HTH_TetR-type_CS"/>
</dbReference>
<organism evidence="7 8">
    <name type="scientific">Actinomadura namibiensis</name>
    <dbReference type="NCBI Taxonomy" id="182080"/>
    <lineage>
        <taxon>Bacteria</taxon>
        <taxon>Bacillati</taxon>
        <taxon>Actinomycetota</taxon>
        <taxon>Actinomycetes</taxon>
        <taxon>Streptosporangiales</taxon>
        <taxon>Thermomonosporaceae</taxon>
        <taxon>Actinomadura</taxon>
    </lineage>
</organism>
<gene>
    <name evidence="7" type="ORF">HNR61_004344</name>
</gene>
<dbReference type="AlphaFoldDB" id="A0A7W3LR01"/>